<keyword evidence="6 8" id="KW-1133">Transmembrane helix</keyword>
<feature type="transmembrane region" description="Helical" evidence="8">
    <location>
        <begin position="194"/>
        <end position="219"/>
    </location>
</feature>
<dbReference type="EMBL" id="SUPK01000001">
    <property type="protein sequence ID" value="TJY44559.1"/>
    <property type="molecule type" value="Genomic_DNA"/>
</dbReference>
<dbReference type="OrthoDB" id="9793390at2"/>
<comment type="similarity">
    <text evidence="2">Belongs to the autoinducer-2 exporter (AI-2E) (TC 2.A.86) family.</text>
</comment>
<evidence type="ECO:0000256" key="7">
    <source>
        <dbReference type="ARBA" id="ARBA00023136"/>
    </source>
</evidence>
<accession>A0A4V6WEJ5</accession>
<feature type="transmembrane region" description="Helical" evidence="8">
    <location>
        <begin position="225"/>
        <end position="255"/>
    </location>
</feature>
<dbReference type="PANTHER" id="PTHR21716">
    <property type="entry name" value="TRANSMEMBRANE PROTEIN"/>
    <property type="match status" value="1"/>
</dbReference>
<comment type="subcellular location">
    <subcellularLocation>
        <location evidence="1">Cell membrane</location>
        <topology evidence="1">Multi-pass membrane protein</topology>
    </subcellularLocation>
</comment>
<keyword evidence="5 8" id="KW-0812">Transmembrane</keyword>
<evidence type="ECO:0000313" key="9">
    <source>
        <dbReference type="EMBL" id="TJY44559.1"/>
    </source>
</evidence>
<dbReference type="AlphaFoldDB" id="A0A4V6WEJ5"/>
<keyword evidence="10" id="KW-1185">Reference proteome</keyword>
<evidence type="ECO:0000256" key="2">
    <source>
        <dbReference type="ARBA" id="ARBA00009773"/>
    </source>
</evidence>
<dbReference type="GO" id="GO:0055085">
    <property type="term" value="P:transmembrane transport"/>
    <property type="evidence" value="ECO:0007669"/>
    <property type="project" value="TreeGrafter"/>
</dbReference>
<feature type="transmembrane region" description="Helical" evidence="8">
    <location>
        <begin position="296"/>
        <end position="321"/>
    </location>
</feature>
<feature type="transmembrane region" description="Helical" evidence="8">
    <location>
        <begin position="262"/>
        <end position="284"/>
    </location>
</feature>
<reference evidence="9 10" key="1">
    <citation type="submission" date="2019-04" db="EMBL/GenBank/DDBJ databases">
        <title>Cohnella sp. nov., isolated from soil.</title>
        <authorList>
            <person name="Kim W."/>
        </authorList>
    </citation>
    <scope>NUCLEOTIDE SEQUENCE [LARGE SCALE GENOMIC DNA]</scope>
    <source>
        <strain evidence="9 10">CAU 1483</strain>
    </source>
</reference>
<sequence length="342" mass="38366">MIYLTTKISFLLNPILRMIHILLLPVLISGFFYYALRPIVDYFSDRKVIRSVAILFVYFVAAALISLLGIVIWPLLQDQVTTLMNNLPQLIEGFRNQIDQIQQNRFLSMFGSSQSDWSNRLSGYLDNGVKTAADYISQSLLAFTNFVVIAATVPIIVYYMLKEGAKLPLKLLPFIPKKYRADCKSMLSEMDNALSGYILGRVIVTSILTAMLYIGFLLIHLPYSLLLAVISFVFNLIPYIGQFLGAIPCLIVAFIVSPAKALWVAGIIVVIQNVEGNLIAPHVYGKRLDIHPLTAVLLLLIGGDILGIVGILAVIPIYMILKIFVRHLYQLFLEKKVEELVE</sequence>
<dbReference type="InterPro" id="IPR002549">
    <property type="entry name" value="AI-2E-like"/>
</dbReference>
<gene>
    <name evidence="9" type="ORF">E5161_00510</name>
</gene>
<organism evidence="9 10">
    <name type="scientific">Cohnella pontilimi</name>
    <dbReference type="NCBI Taxonomy" id="2564100"/>
    <lineage>
        <taxon>Bacteria</taxon>
        <taxon>Bacillati</taxon>
        <taxon>Bacillota</taxon>
        <taxon>Bacilli</taxon>
        <taxon>Bacillales</taxon>
        <taxon>Paenibacillaceae</taxon>
        <taxon>Cohnella</taxon>
    </lineage>
</organism>
<keyword evidence="3" id="KW-0813">Transport</keyword>
<evidence type="ECO:0000256" key="1">
    <source>
        <dbReference type="ARBA" id="ARBA00004651"/>
    </source>
</evidence>
<feature type="transmembrane region" description="Helical" evidence="8">
    <location>
        <begin position="48"/>
        <end position="76"/>
    </location>
</feature>
<name>A0A4V6WEJ5_9BACL</name>
<dbReference type="GO" id="GO:0005886">
    <property type="term" value="C:plasma membrane"/>
    <property type="evidence" value="ECO:0007669"/>
    <property type="project" value="UniProtKB-SubCell"/>
</dbReference>
<feature type="transmembrane region" description="Helical" evidence="8">
    <location>
        <begin position="15"/>
        <end position="36"/>
    </location>
</feature>
<keyword evidence="7 8" id="KW-0472">Membrane</keyword>
<dbReference type="Proteomes" id="UP000309673">
    <property type="component" value="Unassembled WGS sequence"/>
</dbReference>
<dbReference type="Pfam" id="PF01594">
    <property type="entry name" value="AI-2E_transport"/>
    <property type="match status" value="1"/>
</dbReference>
<evidence type="ECO:0000256" key="6">
    <source>
        <dbReference type="ARBA" id="ARBA00022989"/>
    </source>
</evidence>
<proteinExistence type="inferred from homology"/>
<keyword evidence="4" id="KW-1003">Cell membrane</keyword>
<comment type="caution">
    <text evidence="9">The sequence shown here is derived from an EMBL/GenBank/DDBJ whole genome shotgun (WGS) entry which is preliminary data.</text>
</comment>
<evidence type="ECO:0000256" key="4">
    <source>
        <dbReference type="ARBA" id="ARBA00022475"/>
    </source>
</evidence>
<evidence type="ECO:0000256" key="8">
    <source>
        <dbReference type="SAM" id="Phobius"/>
    </source>
</evidence>
<feature type="transmembrane region" description="Helical" evidence="8">
    <location>
        <begin position="140"/>
        <end position="161"/>
    </location>
</feature>
<evidence type="ECO:0000256" key="5">
    <source>
        <dbReference type="ARBA" id="ARBA00022692"/>
    </source>
</evidence>
<protein>
    <submittedName>
        <fullName evidence="9">AI-2E family transporter</fullName>
    </submittedName>
</protein>
<evidence type="ECO:0000313" key="10">
    <source>
        <dbReference type="Proteomes" id="UP000309673"/>
    </source>
</evidence>
<evidence type="ECO:0000256" key="3">
    <source>
        <dbReference type="ARBA" id="ARBA00022448"/>
    </source>
</evidence>
<dbReference type="PANTHER" id="PTHR21716:SF53">
    <property type="entry name" value="PERMEASE PERM-RELATED"/>
    <property type="match status" value="1"/>
</dbReference>